<feature type="transmembrane region" description="Helical" evidence="1">
    <location>
        <begin position="117"/>
        <end position="136"/>
    </location>
</feature>
<keyword evidence="1" id="KW-1133">Transmembrane helix</keyword>
<dbReference type="RefSeq" id="WP_409551943.1">
    <property type="nucleotide sequence ID" value="NZ_JBKBDE010000010.1"/>
</dbReference>
<gene>
    <name evidence="2" type="ORF">ACK4CP_25120</name>
</gene>
<evidence type="ECO:0000256" key="1">
    <source>
        <dbReference type="SAM" id="Phobius"/>
    </source>
</evidence>
<accession>A0ABW9M200</accession>
<keyword evidence="1" id="KW-0472">Membrane</keyword>
<dbReference type="Proteomes" id="UP001635817">
    <property type="component" value="Unassembled WGS sequence"/>
</dbReference>
<feature type="transmembrane region" description="Helical" evidence="1">
    <location>
        <begin position="38"/>
        <end position="56"/>
    </location>
</feature>
<proteinExistence type="predicted"/>
<keyword evidence="3" id="KW-1185">Reference proteome</keyword>
<comment type="caution">
    <text evidence="2">The sequence shown here is derived from an EMBL/GenBank/DDBJ whole genome shotgun (WGS) entry which is preliminary data.</text>
</comment>
<feature type="transmembrane region" description="Helical" evidence="1">
    <location>
        <begin position="142"/>
        <end position="159"/>
    </location>
</feature>
<keyword evidence="1" id="KW-0812">Transmembrane</keyword>
<protein>
    <submittedName>
        <fullName evidence="2">Uncharacterized protein</fullName>
    </submittedName>
</protein>
<dbReference type="EMBL" id="JBKBDE010000010">
    <property type="protein sequence ID" value="MFN6553695.1"/>
    <property type="molecule type" value="Genomic_DNA"/>
</dbReference>
<reference evidence="2 3" key="1">
    <citation type="submission" date="2024-12" db="EMBL/GenBank/DDBJ databases">
        <title>The coexistence of Mycolicibacterium septicum and Mycolicibacterium nivoides in clinical samples.</title>
        <authorList>
            <person name="Wang C."/>
            <person name="Feng Y."/>
            <person name="Zong Z."/>
        </authorList>
    </citation>
    <scope>NUCLEOTIDE SEQUENCE [LARGE SCALE GENOMIC DNA]</scope>
    <source>
        <strain evidence="2 3">120310</strain>
    </source>
</reference>
<organism evidence="2 3">
    <name type="scientific">Mycolicibacterium septicum</name>
    <dbReference type="NCBI Taxonomy" id="98668"/>
    <lineage>
        <taxon>Bacteria</taxon>
        <taxon>Bacillati</taxon>
        <taxon>Actinomycetota</taxon>
        <taxon>Actinomycetes</taxon>
        <taxon>Mycobacteriales</taxon>
        <taxon>Mycobacteriaceae</taxon>
        <taxon>Mycolicibacterium</taxon>
    </lineage>
</organism>
<name>A0ABW9M200_9MYCO</name>
<evidence type="ECO:0000313" key="3">
    <source>
        <dbReference type="Proteomes" id="UP001635817"/>
    </source>
</evidence>
<evidence type="ECO:0000313" key="2">
    <source>
        <dbReference type="EMBL" id="MFN6553695.1"/>
    </source>
</evidence>
<feature type="transmembrane region" description="Helical" evidence="1">
    <location>
        <begin position="12"/>
        <end position="32"/>
    </location>
</feature>
<sequence>MITVPAFVWRSGFAGRALIVGAGVGFVLGALAWLDSGFWVSAVLVLVIVGTFYGIWMARRMARYWPTSQQLTGADRVAVVRAARAGRRIEDPRLVDAARDYGRGVHEAAETARPFRWLLPLVLVVALASALWDAVFGSVGNAVVSVIYLAALAVELFWWPGRQAQLLANVDRACR</sequence>